<reference evidence="2 3" key="1">
    <citation type="journal article" date="2018" name="Evol. Lett.">
        <title>Horizontal gene cluster transfer increased hallucinogenic mushroom diversity.</title>
        <authorList>
            <person name="Reynolds H.T."/>
            <person name="Vijayakumar V."/>
            <person name="Gluck-Thaler E."/>
            <person name="Korotkin H.B."/>
            <person name="Matheny P.B."/>
            <person name="Slot J.C."/>
        </authorList>
    </citation>
    <scope>NUCLEOTIDE SEQUENCE [LARGE SCALE GENOMIC DNA]</scope>
    <source>
        <strain evidence="2 3">2631</strain>
    </source>
</reference>
<accession>A0A409X5G2</accession>
<keyword evidence="3" id="KW-1185">Reference proteome</keyword>
<feature type="compositionally biased region" description="Acidic residues" evidence="1">
    <location>
        <begin position="394"/>
        <end position="418"/>
    </location>
</feature>
<dbReference type="Proteomes" id="UP000283269">
    <property type="component" value="Unassembled WGS sequence"/>
</dbReference>
<name>A0A409X5G2_PSICY</name>
<evidence type="ECO:0000256" key="1">
    <source>
        <dbReference type="SAM" id="MobiDB-lite"/>
    </source>
</evidence>
<dbReference type="InParanoid" id="A0A409X5G2"/>
<comment type="caution">
    <text evidence="2">The sequence shown here is derived from an EMBL/GenBank/DDBJ whole genome shotgun (WGS) entry which is preliminary data.</text>
</comment>
<evidence type="ECO:0000313" key="3">
    <source>
        <dbReference type="Proteomes" id="UP000283269"/>
    </source>
</evidence>
<sequence>MSLHHLLDSIPKPPNILWNINTLKALEAELDLKFKAFISSDSTNILYSSYLLQYLEIFRSWSDELHPKQSRYMNTLDLAECRIIHYLQENDMLSINPLALYASYDIHITVDAMNQLREVNLSSEMPNCFLSVWWRWESSNFKAAYICDPVSVSLIAEYDTGLPARMSQAVTGIYHQIFLPSFQSCRRLMELIVIQRQNISLGAMLHLMQPCDNSNVYTIVEEGLADLHGCSYHPRSFWVLRAFQDQFFGGDDPENNSPGFNSVIDRSSWYPYLAAYLLNENVKCQYQQLHPQFYAPIGLPFFNTYLGDCLPYAYPTERNLTALRALRVLSSTNPTPWNPPLGFCSGINVLLLKYDRSSLSLEELARLTGWLGSLVEEGASDSEEDNNNGTNDSGEMDEDSDEDFNENSDANSDEDMNM</sequence>
<proteinExistence type="predicted"/>
<organism evidence="2 3">
    <name type="scientific">Psilocybe cyanescens</name>
    <dbReference type="NCBI Taxonomy" id="93625"/>
    <lineage>
        <taxon>Eukaryota</taxon>
        <taxon>Fungi</taxon>
        <taxon>Dikarya</taxon>
        <taxon>Basidiomycota</taxon>
        <taxon>Agaricomycotina</taxon>
        <taxon>Agaricomycetes</taxon>
        <taxon>Agaricomycetidae</taxon>
        <taxon>Agaricales</taxon>
        <taxon>Agaricineae</taxon>
        <taxon>Strophariaceae</taxon>
        <taxon>Psilocybe</taxon>
    </lineage>
</organism>
<dbReference type="EMBL" id="NHYD01002572">
    <property type="protein sequence ID" value="PPQ86038.1"/>
    <property type="molecule type" value="Genomic_DNA"/>
</dbReference>
<protein>
    <submittedName>
        <fullName evidence="2">Uncharacterized protein</fullName>
    </submittedName>
</protein>
<feature type="region of interest" description="Disordered" evidence="1">
    <location>
        <begin position="376"/>
        <end position="418"/>
    </location>
</feature>
<gene>
    <name evidence="2" type="ORF">CVT25_002000</name>
</gene>
<evidence type="ECO:0000313" key="2">
    <source>
        <dbReference type="EMBL" id="PPQ86038.1"/>
    </source>
</evidence>
<dbReference type="AlphaFoldDB" id="A0A409X5G2"/>